<keyword evidence="2" id="KW-0315">Glutamine amidotransferase</keyword>
<reference evidence="2" key="1">
    <citation type="journal article" date="2020" name="mSystems">
        <title>Genome- and Community-Level Interaction Insights into Carbon Utilization and Element Cycling Functions of Hydrothermarchaeota in Hydrothermal Sediment.</title>
        <authorList>
            <person name="Zhou Z."/>
            <person name="Liu Y."/>
            <person name="Xu W."/>
            <person name="Pan J."/>
            <person name="Luo Z.H."/>
            <person name="Li M."/>
        </authorList>
    </citation>
    <scope>NUCLEOTIDE SEQUENCE [LARGE SCALE GENOMIC DNA]</scope>
    <source>
        <strain evidence="2">SpSt-1220</strain>
    </source>
</reference>
<dbReference type="Pfam" id="PF01965">
    <property type="entry name" value="DJ-1_PfpI"/>
    <property type="match status" value="1"/>
</dbReference>
<dbReference type="InterPro" id="IPR002818">
    <property type="entry name" value="DJ-1/PfpI"/>
</dbReference>
<gene>
    <name evidence="2" type="ORF">ENN94_00505</name>
</gene>
<dbReference type="AlphaFoldDB" id="A0A831PJ88"/>
<dbReference type="Gene3D" id="3.40.50.880">
    <property type="match status" value="1"/>
</dbReference>
<evidence type="ECO:0000259" key="1">
    <source>
        <dbReference type="Pfam" id="PF01965"/>
    </source>
</evidence>
<accession>A0A831PJ88</accession>
<dbReference type="SUPFAM" id="SSF52317">
    <property type="entry name" value="Class I glutamine amidotransferase-like"/>
    <property type="match status" value="1"/>
</dbReference>
<evidence type="ECO:0000313" key="2">
    <source>
        <dbReference type="EMBL" id="HDR46161.1"/>
    </source>
</evidence>
<feature type="domain" description="DJ-1/PfpI" evidence="1">
    <location>
        <begin position="5"/>
        <end position="174"/>
    </location>
</feature>
<dbReference type="EMBL" id="DSDO01000037">
    <property type="protein sequence ID" value="HDR46161.1"/>
    <property type="molecule type" value="Genomic_DNA"/>
</dbReference>
<name>A0A831PJ88_9BACT</name>
<comment type="caution">
    <text evidence="2">The sequence shown here is derived from an EMBL/GenBank/DDBJ whole genome shotgun (WGS) entry which is preliminary data.</text>
</comment>
<sequence>MKGTVYLFACPAFAEWEPPLAVSMISDTNRNFPKKKSYRVVTFGLSKEPVTSLGGTSVLPDTDIAGADLADAAMMILPGSSFYDKNDPAELASLVGECVRRRIPVAAICGGTLFLAKHGFLDAVRHTSCGPGWLKENAPEYRGESYYVHAPSVADNGIITANPFGFVEFAADIIRTLDVFLPGFLEFWVRTIKTGYLNVDAVDPTAGTMKE</sequence>
<dbReference type="Proteomes" id="UP000886162">
    <property type="component" value="Unassembled WGS sequence"/>
</dbReference>
<dbReference type="InterPro" id="IPR029062">
    <property type="entry name" value="Class_I_gatase-like"/>
</dbReference>
<proteinExistence type="predicted"/>
<protein>
    <submittedName>
        <fullName evidence="2">Glutamine amidotransferase</fullName>
    </submittedName>
</protein>
<organism evidence="2">
    <name type="scientific">Geoalkalibacter subterraneus</name>
    <dbReference type="NCBI Taxonomy" id="483547"/>
    <lineage>
        <taxon>Bacteria</taxon>
        <taxon>Pseudomonadati</taxon>
        <taxon>Thermodesulfobacteriota</taxon>
        <taxon>Desulfuromonadia</taxon>
        <taxon>Desulfuromonadales</taxon>
        <taxon>Geoalkalibacteraceae</taxon>
        <taxon>Geoalkalibacter</taxon>
    </lineage>
</organism>